<dbReference type="InterPro" id="IPR012337">
    <property type="entry name" value="RNaseH-like_sf"/>
</dbReference>
<comment type="subunit">
    <text evidence="3">DNA polymerase III contains a core (composed of alpha, epsilon and theta chains) that associates with a tau subunit. This core dimerizes to form the POLIII' complex. PolIII' associates with the gamma complex (composed of gamma, delta, delta', psi and chi chains) and with the beta chain to form the complete DNA polymerase III complex.</text>
</comment>
<protein>
    <recommendedName>
        <fullName evidence="1">DNA-directed DNA polymerase</fullName>
        <ecNumber evidence="1">2.7.7.7</ecNumber>
    </recommendedName>
</protein>
<evidence type="ECO:0000256" key="2">
    <source>
        <dbReference type="ARBA" id="ARBA00025483"/>
    </source>
</evidence>
<dbReference type="Proteomes" id="UP000257084">
    <property type="component" value="Chromosome"/>
</dbReference>
<evidence type="ECO:0000313" key="6">
    <source>
        <dbReference type="EMBL" id="AXN02473.1"/>
    </source>
</evidence>
<proteinExistence type="predicted"/>
<dbReference type="AlphaFoldDB" id="A0A346E0G8"/>
<dbReference type="InterPro" id="IPR013520">
    <property type="entry name" value="Ribonucl_H"/>
</dbReference>
<keyword evidence="7" id="KW-1185">Reference proteome</keyword>
<dbReference type="SUPFAM" id="SSF53098">
    <property type="entry name" value="Ribonuclease H-like"/>
    <property type="match status" value="1"/>
</dbReference>
<dbReference type="InterPro" id="IPR006054">
    <property type="entry name" value="DnaQ"/>
</dbReference>
<evidence type="ECO:0000313" key="7">
    <source>
        <dbReference type="Proteomes" id="UP000257084"/>
    </source>
</evidence>
<accession>A0A346E0G8</accession>
<dbReference type="GO" id="GO:0045004">
    <property type="term" value="P:DNA replication proofreading"/>
    <property type="evidence" value="ECO:0007669"/>
    <property type="project" value="TreeGrafter"/>
</dbReference>
<dbReference type="EMBL" id="CP028360">
    <property type="protein sequence ID" value="AXN02473.1"/>
    <property type="molecule type" value="Genomic_DNA"/>
</dbReference>
<comment type="catalytic activity">
    <reaction evidence="4">
        <text>DNA(n) + a 2'-deoxyribonucleoside 5'-triphosphate = DNA(n+1) + diphosphate</text>
        <dbReference type="Rhea" id="RHEA:22508"/>
        <dbReference type="Rhea" id="RHEA-COMP:17339"/>
        <dbReference type="Rhea" id="RHEA-COMP:17340"/>
        <dbReference type="ChEBI" id="CHEBI:33019"/>
        <dbReference type="ChEBI" id="CHEBI:61560"/>
        <dbReference type="ChEBI" id="CHEBI:173112"/>
        <dbReference type="EC" id="2.7.7.7"/>
    </reaction>
</comment>
<dbReference type="PANTHER" id="PTHR30231">
    <property type="entry name" value="DNA POLYMERASE III SUBUNIT EPSILON"/>
    <property type="match status" value="1"/>
</dbReference>
<dbReference type="SMART" id="SM00479">
    <property type="entry name" value="EXOIII"/>
    <property type="match status" value="1"/>
</dbReference>
<dbReference type="KEGG" id="vfg:C9I84_074"/>
<evidence type="ECO:0000256" key="3">
    <source>
        <dbReference type="ARBA" id="ARBA00026073"/>
    </source>
</evidence>
<dbReference type="GO" id="GO:0003677">
    <property type="term" value="F:DNA binding"/>
    <property type="evidence" value="ECO:0007669"/>
    <property type="project" value="InterPro"/>
</dbReference>
<name>A0A346E0G8_9PROT</name>
<dbReference type="NCBIfam" id="TIGR00573">
    <property type="entry name" value="dnaq"/>
    <property type="match status" value="1"/>
</dbReference>
<dbReference type="InterPro" id="IPR036397">
    <property type="entry name" value="RNaseH_sf"/>
</dbReference>
<dbReference type="GO" id="GO:0008408">
    <property type="term" value="F:3'-5' exonuclease activity"/>
    <property type="evidence" value="ECO:0007669"/>
    <property type="project" value="TreeGrafter"/>
</dbReference>
<dbReference type="GO" id="GO:0003887">
    <property type="term" value="F:DNA-directed DNA polymerase activity"/>
    <property type="evidence" value="ECO:0007669"/>
    <property type="project" value="UniProtKB-EC"/>
</dbReference>
<organism evidence="6 7">
    <name type="scientific">Candidatus Vidania fulgoroideorum</name>
    <dbReference type="NCBI Taxonomy" id="881286"/>
    <lineage>
        <taxon>Bacteria</taxon>
        <taxon>Pseudomonadati</taxon>
        <taxon>Pseudomonadota</taxon>
        <taxon>Betaproteobacteria</taxon>
        <taxon>Candidatus Vidania</taxon>
    </lineage>
</organism>
<dbReference type="FunFam" id="3.30.420.10:FF:000045">
    <property type="entry name" value="3'-5' exonuclease DinG"/>
    <property type="match status" value="1"/>
</dbReference>
<comment type="function">
    <text evidence="2">DNA polymerase III is a complex, multichain enzyme responsible for most of the replicative synthesis in bacteria. The epsilon subunit contain the editing function and is a proofreading 3'-5' exonuclease.</text>
</comment>
<reference evidence="6 7" key="1">
    <citation type="submission" date="2018-03" db="EMBL/GenBank/DDBJ databases">
        <title>A parallel universe: an anciently diverged bacterial symbiosis in a Hawaiian planthopper (Hemiptera: Cixiidae) reveals rearranged nutritional responsibilities.</title>
        <authorList>
            <person name="Bennett G."/>
            <person name="Mao M."/>
        </authorList>
    </citation>
    <scope>NUCLEOTIDE SEQUENCE [LARGE SCALE GENOMIC DNA]</scope>
    <source>
        <strain evidence="6 7">OLIH</strain>
    </source>
</reference>
<evidence type="ECO:0000256" key="1">
    <source>
        <dbReference type="ARBA" id="ARBA00012417"/>
    </source>
</evidence>
<dbReference type="PANTHER" id="PTHR30231:SF41">
    <property type="entry name" value="DNA POLYMERASE III SUBUNIT EPSILON"/>
    <property type="match status" value="1"/>
</dbReference>
<dbReference type="Gene3D" id="3.30.420.10">
    <property type="entry name" value="Ribonuclease H-like superfamily/Ribonuclease H"/>
    <property type="match status" value="1"/>
</dbReference>
<dbReference type="GO" id="GO:0005829">
    <property type="term" value="C:cytosol"/>
    <property type="evidence" value="ECO:0007669"/>
    <property type="project" value="TreeGrafter"/>
</dbReference>
<dbReference type="Pfam" id="PF00929">
    <property type="entry name" value="RNase_T"/>
    <property type="match status" value="1"/>
</dbReference>
<dbReference type="EC" id="2.7.7.7" evidence="1"/>
<feature type="domain" description="Exonuclease" evidence="5">
    <location>
        <begin position="3"/>
        <end position="168"/>
    </location>
</feature>
<evidence type="ECO:0000259" key="5">
    <source>
        <dbReference type="SMART" id="SM00479"/>
    </source>
</evidence>
<evidence type="ECO:0000256" key="4">
    <source>
        <dbReference type="ARBA" id="ARBA00049244"/>
    </source>
</evidence>
<sequence length="192" mass="22924">MKRFVSLDTETTGLDIKNDRIIEISCNEIIDFRITGKKFHSYIKTNKKIKKEAYKIHKINKKFLINKPNFKEVNKKILKIINKSKVIIHNVRFDYKILKEEFKRIGKKIKFKTLDTLRMARKKFPKKKNSLTSLCKRFKIKKNNIHSALQDSINLAKVFILMSAKQKKIIIKKKKKKKIKVSYKKKKNIILF</sequence>
<gene>
    <name evidence="6" type="ORF">C9I84_074</name>
</gene>